<dbReference type="InterPro" id="IPR002933">
    <property type="entry name" value="Peptidase_M20"/>
</dbReference>
<proteinExistence type="predicted"/>
<reference evidence="3" key="1">
    <citation type="journal article" date="2014" name="Genome Announc.">
        <title>Draft Genome Sequences of Three Alkaliphilic Bacillus Strains, Bacillus wakoensis JCM 9140T, Bacillus akibai JCM 9157T, and Bacillus hemicellulosilyticus JCM 9152T.</title>
        <authorList>
            <person name="Yuki M."/>
            <person name="Oshima K."/>
            <person name="Suda W."/>
            <person name="Oshida Y."/>
            <person name="Kitamura K."/>
            <person name="Iida T."/>
            <person name="Hattori M."/>
            <person name="Ohkuma M."/>
        </authorList>
    </citation>
    <scope>NUCLEOTIDE SEQUENCE [LARGE SCALE GENOMIC DNA]</scope>
    <source>
        <strain evidence="3">JCM 9140</strain>
    </source>
</reference>
<evidence type="ECO:0000313" key="4">
    <source>
        <dbReference type="Proteomes" id="UP000018890"/>
    </source>
</evidence>
<dbReference type="EMBL" id="BAUT01000006">
    <property type="protein sequence ID" value="GAE24993.1"/>
    <property type="molecule type" value="Genomic_DNA"/>
</dbReference>
<dbReference type="STRING" id="1236970.JCM9140_962"/>
<dbReference type="Pfam" id="PF01546">
    <property type="entry name" value="Peptidase_M20"/>
    <property type="match status" value="1"/>
</dbReference>
<evidence type="ECO:0000313" key="3">
    <source>
        <dbReference type="EMBL" id="GAE24993.1"/>
    </source>
</evidence>
<organism evidence="3 4">
    <name type="scientific">Halalkalibacter wakoensis JCM 9140</name>
    <dbReference type="NCBI Taxonomy" id="1236970"/>
    <lineage>
        <taxon>Bacteria</taxon>
        <taxon>Bacillati</taxon>
        <taxon>Bacillota</taxon>
        <taxon>Bacilli</taxon>
        <taxon>Bacillales</taxon>
        <taxon>Bacillaceae</taxon>
        <taxon>Halalkalibacter</taxon>
    </lineage>
</organism>
<evidence type="ECO:0000259" key="2">
    <source>
        <dbReference type="Pfam" id="PF07687"/>
    </source>
</evidence>
<dbReference type="Pfam" id="PF07687">
    <property type="entry name" value="M20_dimer"/>
    <property type="match status" value="1"/>
</dbReference>
<feature type="binding site" evidence="1">
    <location>
        <position position="139"/>
    </location>
    <ligand>
        <name>Mn(2+)</name>
        <dbReference type="ChEBI" id="CHEBI:29035"/>
        <label>2</label>
    </ligand>
</feature>
<dbReference type="SUPFAM" id="SSF55031">
    <property type="entry name" value="Bacterial exopeptidase dimerisation domain"/>
    <property type="match status" value="1"/>
</dbReference>
<dbReference type="PANTHER" id="PTHR11014">
    <property type="entry name" value="PEPTIDASE M20 FAMILY MEMBER"/>
    <property type="match status" value="1"/>
</dbReference>
<dbReference type="Gene3D" id="3.30.70.360">
    <property type="match status" value="1"/>
</dbReference>
<feature type="binding site" evidence="1">
    <location>
        <position position="103"/>
    </location>
    <ligand>
        <name>Mn(2+)</name>
        <dbReference type="ChEBI" id="CHEBI:29035"/>
        <label>2</label>
    </ligand>
</feature>
<comment type="caution">
    <text evidence="3">The sequence shown here is derived from an EMBL/GenBank/DDBJ whole genome shotgun (WGS) entry which is preliminary data.</text>
</comment>
<dbReference type="GO" id="GO:0046872">
    <property type="term" value="F:metal ion binding"/>
    <property type="evidence" value="ECO:0007669"/>
    <property type="project" value="UniProtKB-KW"/>
</dbReference>
<dbReference type="NCBIfam" id="TIGR01891">
    <property type="entry name" value="amidohydrolases"/>
    <property type="match status" value="1"/>
</dbReference>
<dbReference type="InterPro" id="IPR036264">
    <property type="entry name" value="Bact_exopeptidase_dim_dom"/>
</dbReference>
<keyword evidence="4" id="KW-1185">Reference proteome</keyword>
<dbReference type="PIRSF" id="PIRSF005962">
    <property type="entry name" value="Pept_M20D_amidohydro"/>
    <property type="match status" value="1"/>
</dbReference>
<feature type="binding site" evidence="1">
    <location>
        <position position="168"/>
    </location>
    <ligand>
        <name>Mn(2+)</name>
        <dbReference type="ChEBI" id="CHEBI:29035"/>
        <label>2</label>
    </ligand>
</feature>
<dbReference type="RefSeq" id="WP_034742827.1">
    <property type="nucleotide sequence ID" value="NZ_BAUT01000006.1"/>
</dbReference>
<dbReference type="AlphaFoldDB" id="W4PZX2"/>
<keyword evidence="1" id="KW-0464">Manganese</keyword>
<evidence type="ECO:0000256" key="1">
    <source>
        <dbReference type="PIRSR" id="PIRSR005962-1"/>
    </source>
</evidence>
<dbReference type="InterPro" id="IPR011650">
    <property type="entry name" value="Peptidase_M20_dimer"/>
</dbReference>
<name>W4PZX2_9BACI</name>
<feature type="binding site" evidence="1">
    <location>
        <position position="365"/>
    </location>
    <ligand>
        <name>Mn(2+)</name>
        <dbReference type="ChEBI" id="CHEBI:29035"/>
        <label>2</label>
    </ligand>
</feature>
<feature type="domain" description="Peptidase M20 dimerisation" evidence="2">
    <location>
        <begin position="188"/>
        <end position="282"/>
    </location>
</feature>
<accession>W4PZX2</accession>
<dbReference type="GO" id="GO:0016787">
    <property type="term" value="F:hydrolase activity"/>
    <property type="evidence" value="ECO:0007669"/>
    <property type="project" value="UniProtKB-KW"/>
</dbReference>
<sequence length="400" mass="43734">MGMDEWKKRLVEWRRHLHQNPELSFEEVETTSYIIEQVKSLPGVTVQSGKDQLGLDTGVLVTVGSGSSPIIGLRADIDALPIQEKTDLVYQSSYKGIMHACGHDGHTAMLLGAVYLLSSLFEQGQLPGTVKCLFQPAEETEDHYGKTGAQYMLEKEAIKDVEAFYALHIDPELPLGEAKIKPGIAMANVDTFEVVISGTGGHGAYPEQSIDPIWLTSIILPFFYSLPSRSVSATDPAVLSVCQLLGGTSTNVIPSEVTIRGTMRTYSGEARKKLTNELRDGLTSIKAYKGTYELKIHHGEPALFNDQKKTEVLASALSLVDPTCKIHSVPYGMGGEDFSHILREIPGAMMFLGACESTREKTSLHQPTFCFDERVLELGSKTLVKAALLSMKRGGDQIDT</sequence>
<dbReference type="InterPro" id="IPR017439">
    <property type="entry name" value="Amidohydrolase"/>
</dbReference>
<protein>
    <submittedName>
        <fullName evidence="3">N-acyl-L-amino acid amidohydrolase</fullName>
    </submittedName>
</protein>
<keyword evidence="3" id="KW-0378">Hydrolase</keyword>
<dbReference type="Proteomes" id="UP000018890">
    <property type="component" value="Unassembled WGS sequence"/>
</dbReference>
<keyword evidence="1" id="KW-0479">Metal-binding</keyword>
<dbReference type="PANTHER" id="PTHR11014:SF63">
    <property type="entry name" value="METALLOPEPTIDASE, PUTATIVE (AFU_ORTHOLOGUE AFUA_6G09600)-RELATED"/>
    <property type="match status" value="1"/>
</dbReference>
<gene>
    <name evidence="3" type="ORF">JCM9140_962</name>
</gene>
<feature type="binding site" evidence="1">
    <location>
        <position position="101"/>
    </location>
    <ligand>
        <name>Mn(2+)</name>
        <dbReference type="ChEBI" id="CHEBI:29035"/>
        <label>2</label>
    </ligand>
</feature>
<dbReference type="Gene3D" id="3.40.630.10">
    <property type="entry name" value="Zn peptidases"/>
    <property type="match status" value="1"/>
</dbReference>
<comment type="cofactor">
    <cofactor evidence="1">
        <name>Mn(2+)</name>
        <dbReference type="ChEBI" id="CHEBI:29035"/>
    </cofactor>
    <text evidence="1">The Mn(2+) ion enhances activity.</text>
</comment>
<dbReference type="SUPFAM" id="SSF53187">
    <property type="entry name" value="Zn-dependent exopeptidases"/>
    <property type="match status" value="1"/>
</dbReference>
<dbReference type="OrthoDB" id="9776731at2"/>